<dbReference type="GO" id="GO:0006793">
    <property type="term" value="P:phosphorus metabolic process"/>
    <property type="evidence" value="ECO:0007669"/>
    <property type="project" value="UniProtKB-ARBA"/>
</dbReference>
<evidence type="ECO:0000256" key="1">
    <source>
        <dbReference type="ARBA" id="ARBA00000798"/>
    </source>
</evidence>
<comment type="catalytic activity">
    <reaction evidence="1">
        <text>a 1,2-diacyl-sn-glycero-3-phosphocholine + H2O = a 1,2-diacyl-sn-glycero-3-phosphate + choline + H(+)</text>
        <dbReference type="Rhea" id="RHEA:14445"/>
        <dbReference type="ChEBI" id="CHEBI:15354"/>
        <dbReference type="ChEBI" id="CHEBI:15377"/>
        <dbReference type="ChEBI" id="CHEBI:15378"/>
        <dbReference type="ChEBI" id="CHEBI:57643"/>
        <dbReference type="ChEBI" id="CHEBI:58608"/>
        <dbReference type="EC" id="3.1.4.4"/>
    </reaction>
</comment>
<keyword evidence="9" id="KW-0540">Nuclease</keyword>
<reference evidence="9" key="1">
    <citation type="submission" date="2015-07" db="EMBL/GenBank/DDBJ databases">
        <title>Complete sequence of a blaKPC-2-harbouring IncN2-type plasmid from Klebsiella pneumoniae in Korea.</title>
        <authorList>
            <person name="Kim S.Y."/>
        </authorList>
    </citation>
    <scope>NUCLEOTIDE SEQUENCE</scope>
    <source>
        <strain evidence="9">KPC-DK05</strain>
        <plasmid evidence="9">pKPC-DK05</plasmid>
    </source>
</reference>
<evidence type="ECO:0000313" key="9">
    <source>
        <dbReference type="EMBL" id="AKS10496.1"/>
    </source>
</evidence>
<gene>
    <name evidence="9" type="primary">Nuc</name>
</gene>
<dbReference type="AlphaFoldDB" id="A0A0K0VKX0"/>
<name>A0A0K0VKX0_KLEPN</name>
<evidence type="ECO:0000256" key="4">
    <source>
        <dbReference type="ARBA" id="ARBA00022801"/>
    </source>
</evidence>
<evidence type="ECO:0000256" key="7">
    <source>
        <dbReference type="SAM" id="SignalP"/>
    </source>
</evidence>
<dbReference type="SMART" id="SM00155">
    <property type="entry name" value="PLDc"/>
    <property type="match status" value="1"/>
</dbReference>
<dbReference type="CDD" id="cd09170">
    <property type="entry name" value="PLDc_Nuc"/>
    <property type="match status" value="1"/>
</dbReference>
<dbReference type="EMBL" id="KR091915">
    <property type="protein sequence ID" value="AKS10496.1"/>
    <property type="molecule type" value="Genomic_DNA"/>
</dbReference>
<dbReference type="PROSITE" id="PS50035">
    <property type="entry name" value="PLD"/>
    <property type="match status" value="1"/>
</dbReference>
<comment type="similarity">
    <text evidence="2">Belongs to the phospholipase D family.</text>
</comment>
<keyword evidence="6" id="KW-0443">Lipid metabolism</keyword>
<dbReference type="Gene3D" id="3.30.870.10">
    <property type="entry name" value="Endonuclease Chain A"/>
    <property type="match status" value="1"/>
</dbReference>
<dbReference type="GO" id="GO:0016042">
    <property type="term" value="P:lipid catabolic process"/>
    <property type="evidence" value="ECO:0007669"/>
    <property type="project" value="UniProtKB-KW"/>
</dbReference>
<organism evidence="9">
    <name type="scientific">Klebsiella pneumoniae</name>
    <dbReference type="NCBI Taxonomy" id="573"/>
    <lineage>
        <taxon>Bacteria</taxon>
        <taxon>Pseudomonadati</taxon>
        <taxon>Pseudomonadota</taxon>
        <taxon>Gammaproteobacteria</taxon>
        <taxon>Enterobacterales</taxon>
        <taxon>Enterobacteriaceae</taxon>
        <taxon>Klebsiella/Raoultella group</taxon>
        <taxon>Klebsiella</taxon>
        <taxon>Klebsiella pneumoniae complex</taxon>
    </lineage>
</organism>
<dbReference type="GO" id="GO:0016891">
    <property type="term" value="F:RNA endonuclease activity producing 5'-phosphomonoesters, hydrolytic mechanism"/>
    <property type="evidence" value="ECO:0007669"/>
    <property type="project" value="TreeGrafter"/>
</dbReference>
<keyword evidence="7" id="KW-0732">Signal</keyword>
<keyword evidence="4" id="KW-0378">Hydrolase</keyword>
<keyword evidence="5" id="KW-0442">Lipid degradation</keyword>
<keyword evidence="9" id="KW-0614">Plasmid</keyword>
<dbReference type="EC" id="3.1.4.4" evidence="3"/>
<dbReference type="InterPro" id="IPR025202">
    <property type="entry name" value="PLD-like_dom"/>
</dbReference>
<dbReference type="GO" id="GO:0004630">
    <property type="term" value="F:phospholipase D activity"/>
    <property type="evidence" value="ECO:0007669"/>
    <property type="project" value="UniProtKB-EC"/>
</dbReference>
<dbReference type="PANTHER" id="PTHR43856:SF1">
    <property type="entry name" value="MITOCHONDRIAL CARDIOLIPIN HYDROLASE"/>
    <property type="match status" value="1"/>
</dbReference>
<dbReference type="SUPFAM" id="SSF56024">
    <property type="entry name" value="Phospholipase D/nuclease"/>
    <property type="match status" value="1"/>
</dbReference>
<evidence type="ECO:0000256" key="2">
    <source>
        <dbReference type="ARBA" id="ARBA00008664"/>
    </source>
</evidence>
<feature type="chain" id="PRO_5005453345" description="phospholipase D" evidence="7">
    <location>
        <begin position="47"/>
        <end position="199"/>
    </location>
</feature>
<dbReference type="Pfam" id="PF13091">
    <property type="entry name" value="PLDc_2"/>
    <property type="match status" value="1"/>
</dbReference>
<accession>A0A0K0VKX0</accession>
<dbReference type="InterPro" id="IPR051406">
    <property type="entry name" value="PLD_domain"/>
</dbReference>
<feature type="domain" description="PLD phosphodiesterase" evidence="8">
    <location>
        <begin position="133"/>
        <end position="160"/>
    </location>
</feature>
<feature type="signal peptide" evidence="7">
    <location>
        <begin position="1"/>
        <end position="46"/>
    </location>
</feature>
<sequence length="199" mass="22167">MSWCTWNTARLLRFFMIQRLKKRNFLFKAALVAAVLYGASAPSLFAASAQVGFSPEGTAQQLVINVIGSAKDNIRMMAYSFTAPDIMKALIAAKRRGVDVKIVVDENGNTGRASRAAMNLVTNAGIPLRVNSNYKIQHDKVIIVDGRHVETGSFNYTASAEKYNSENAIVMWDAPELAGQYLKHWQSRWNQGRDFTPSY</sequence>
<dbReference type="PANTHER" id="PTHR43856">
    <property type="entry name" value="CARDIOLIPIN HYDROLASE"/>
    <property type="match status" value="1"/>
</dbReference>
<proteinExistence type="inferred from homology"/>
<keyword evidence="9" id="KW-0255">Endonuclease</keyword>
<evidence type="ECO:0000256" key="3">
    <source>
        <dbReference type="ARBA" id="ARBA00012027"/>
    </source>
</evidence>
<dbReference type="InterPro" id="IPR001736">
    <property type="entry name" value="PLipase_D/transphosphatidylase"/>
</dbReference>
<evidence type="ECO:0000256" key="5">
    <source>
        <dbReference type="ARBA" id="ARBA00022963"/>
    </source>
</evidence>
<evidence type="ECO:0000256" key="6">
    <source>
        <dbReference type="ARBA" id="ARBA00023098"/>
    </source>
</evidence>
<protein>
    <recommendedName>
        <fullName evidence="3">phospholipase D</fullName>
        <ecNumber evidence="3">3.1.4.4</ecNumber>
    </recommendedName>
</protein>
<evidence type="ECO:0000259" key="8">
    <source>
        <dbReference type="PROSITE" id="PS50035"/>
    </source>
</evidence>
<geneLocation type="plasmid" evidence="9">
    <name>pKPC-DK05</name>
</geneLocation>